<organism evidence="1 2">
    <name type="scientific">Racocetra persica</name>
    <dbReference type="NCBI Taxonomy" id="160502"/>
    <lineage>
        <taxon>Eukaryota</taxon>
        <taxon>Fungi</taxon>
        <taxon>Fungi incertae sedis</taxon>
        <taxon>Mucoromycota</taxon>
        <taxon>Glomeromycotina</taxon>
        <taxon>Glomeromycetes</taxon>
        <taxon>Diversisporales</taxon>
        <taxon>Gigasporaceae</taxon>
        <taxon>Racocetra</taxon>
    </lineage>
</organism>
<name>A0ACA9RUV4_9GLOM</name>
<proteinExistence type="predicted"/>
<dbReference type="Proteomes" id="UP000789920">
    <property type="component" value="Unassembled WGS sequence"/>
</dbReference>
<reference evidence="1" key="1">
    <citation type="submission" date="2021-06" db="EMBL/GenBank/DDBJ databases">
        <authorList>
            <person name="Kallberg Y."/>
            <person name="Tangrot J."/>
            <person name="Rosling A."/>
        </authorList>
    </citation>
    <scope>NUCLEOTIDE SEQUENCE</scope>
    <source>
        <strain evidence="1">MA461A</strain>
    </source>
</reference>
<evidence type="ECO:0000313" key="1">
    <source>
        <dbReference type="EMBL" id="CAG8812430.1"/>
    </source>
</evidence>
<accession>A0ACA9RUV4</accession>
<dbReference type="EMBL" id="CAJVQC010073660">
    <property type="protein sequence ID" value="CAG8812430.1"/>
    <property type="molecule type" value="Genomic_DNA"/>
</dbReference>
<protein>
    <submittedName>
        <fullName evidence="1">2047_t:CDS:1</fullName>
    </submittedName>
</protein>
<feature type="non-terminal residue" evidence="1">
    <location>
        <position position="1"/>
    </location>
</feature>
<comment type="caution">
    <text evidence="1">The sequence shown here is derived from an EMBL/GenBank/DDBJ whole genome shotgun (WGS) entry which is preliminary data.</text>
</comment>
<sequence>KISPIKTIQQSTRSVPILLHVYAIYKEYALKKIKTKITDPYKTVSEKDKSSSRWLRSICTTLVDAPDW</sequence>
<evidence type="ECO:0000313" key="2">
    <source>
        <dbReference type="Proteomes" id="UP000789920"/>
    </source>
</evidence>
<gene>
    <name evidence="1" type="ORF">RPERSI_LOCUS23527</name>
</gene>
<keyword evidence="2" id="KW-1185">Reference proteome</keyword>